<comment type="pathway">
    <text evidence="1 8">Cofactor biosynthesis; tetrahydrofolate biosynthesis; 5,6,7,8-tetrahydrofolate from 7,8-dihydrofolate: step 1/1.</text>
</comment>
<keyword evidence="4 8" id="KW-0554">One-carbon metabolism</keyword>
<evidence type="ECO:0000256" key="6">
    <source>
        <dbReference type="ARBA" id="ARBA00023002"/>
    </source>
</evidence>
<dbReference type="EMBL" id="CP006745">
    <property type="protein sequence ID" value="AHC73650.1"/>
    <property type="molecule type" value="Genomic_DNA"/>
</dbReference>
<dbReference type="UniPathway" id="UPA00077">
    <property type="reaction ID" value="UER00158"/>
</dbReference>
<evidence type="ECO:0000256" key="5">
    <source>
        <dbReference type="ARBA" id="ARBA00022857"/>
    </source>
</evidence>
<dbReference type="PANTHER" id="PTHR48069:SF3">
    <property type="entry name" value="DIHYDROFOLATE REDUCTASE"/>
    <property type="match status" value="1"/>
</dbReference>
<keyword evidence="11" id="KW-1185">Reference proteome</keyword>
<evidence type="ECO:0000256" key="2">
    <source>
        <dbReference type="ARBA" id="ARBA00009539"/>
    </source>
</evidence>
<organism evidence="10 11">
    <name type="scientific">Candidatus Endolissoclinum faulkneri L5</name>
    <dbReference type="NCBI Taxonomy" id="1401328"/>
    <lineage>
        <taxon>Bacteria</taxon>
        <taxon>Pseudomonadati</taxon>
        <taxon>Pseudomonadota</taxon>
        <taxon>Alphaproteobacteria</taxon>
        <taxon>Rhodospirillales</taxon>
        <taxon>Rhodospirillaceae</taxon>
        <taxon>Candidatus Endolissoclinum</taxon>
    </lineage>
</organism>
<protein>
    <recommendedName>
        <fullName evidence="3 8">Dihydrofolate reductase</fullName>
        <ecNumber evidence="3 8">1.5.1.3</ecNumber>
    </recommendedName>
</protein>
<dbReference type="PANTHER" id="PTHR48069">
    <property type="entry name" value="DIHYDROFOLATE REDUCTASE"/>
    <property type="match status" value="1"/>
</dbReference>
<keyword evidence="5 8" id="KW-0521">NADP</keyword>
<feature type="domain" description="DHFR" evidence="9">
    <location>
        <begin position="1"/>
        <end position="152"/>
    </location>
</feature>
<evidence type="ECO:0000256" key="7">
    <source>
        <dbReference type="ARBA" id="ARBA00025067"/>
    </source>
</evidence>
<evidence type="ECO:0000256" key="1">
    <source>
        <dbReference type="ARBA" id="ARBA00004903"/>
    </source>
</evidence>
<evidence type="ECO:0000313" key="10">
    <source>
        <dbReference type="EMBL" id="AHC73650.1"/>
    </source>
</evidence>
<dbReference type="GO" id="GO:0004146">
    <property type="term" value="F:dihydrofolate reductase activity"/>
    <property type="evidence" value="ECO:0007669"/>
    <property type="project" value="UniProtKB-EC"/>
</dbReference>
<dbReference type="EC" id="1.5.1.3" evidence="3 8"/>
<dbReference type="InterPro" id="IPR001796">
    <property type="entry name" value="DHFR_dom"/>
</dbReference>
<dbReference type="GO" id="GO:0046452">
    <property type="term" value="P:dihydrofolate metabolic process"/>
    <property type="evidence" value="ECO:0007669"/>
    <property type="project" value="TreeGrafter"/>
</dbReference>
<dbReference type="KEGG" id="efk:P856_432"/>
<sequence length="160" mass="18322">MADNMVIGRSNAGLPWSIPKDLARFKRLTLGHSILMGRRTWETIGYPLPLRRSIVLTRDINWVANGAYRVKDLDTAIAVCSEEKEIFIIGGSEIFALTIPLADSLSLTFIHSQACGDVKFPKINWFAWSEIWRENHVAEDSRPAFTFTTYVRAQVRYYNR</sequence>
<evidence type="ECO:0000256" key="3">
    <source>
        <dbReference type="ARBA" id="ARBA00012856"/>
    </source>
</evidence>
<dbReference type="OrthoDB" id="9804315at2"/>
<dbReference type="PRINTS" id="PR00070">
    <property type="entry name" value="DHFR"/>
</dbReference>
<dbReference type="CDD" id="cd00209">
    <property type="entry name" value="DHFR"/>
    <property type="match status" value="1"/>
</dbReference>
<comment type="catalytic activity">
    <reaction evidence="8">
        <text>(6S)-5,6,7,8-tetrahydrofolate + NADP(+) = 7,8-dihydrofolate + NADPH + H(+)</text>
        <dbReference type="Rhea" id="RHEA:15009"/>
        <dbReference type="ChEBI" id="CHEBI:15378"/>
        <dbReference type="ChEBI" id="CHEBI:57451"/>
        <dbReference type="ChEBI" id="CHEBI:57453"/>
        <dbReference type="ChEBI" id="CHEBI:57783"/>
        <dbReference type="ChEBI" id="CHEBI:58349"/>
        <dbReference type="EC" id="1.5.1.3"/>
    </reaction>
</comment>
<dbReference type="GO" id="GO:0046654">
    <property type="term" value="P:tetrahydrofolate biosynthetic process"/>
    <property type="evidence" value="ECO:0007669"/>
    <property type="project" value="UniProtKB-UniPathway"/>
</dbReference>
<dbReference type="GO" id="GO:0050661">
    <property type="term" value="F:NADP binding"/>
    <property type="evidence" value="ECO:0007669"/>
    <property type="project" value="InterPro"/>
</dbReference>
<dbReference type="AlphaFoldDB" id="V9TWF1"/>
<dbReference type="GO" id="GO:0006730">
    <property type="term" value="P:one-carbon metabolic process"/>
    <property type="evidence" value="ECO:0007669"/>
    <property type="project" value="UniProtKB-KW"/>
</dbReference>
<comment type="function">
    <text evidence="7 8">Key enzyme in folate metabolism. Catalyzes an essential reaction for de novo glycine and purine synthesis, and for DNA precursor synthesis.</text>
</comment>
<dbReference type="eggNOG" id="COG0262">
    <property type="taxonomic scope" value="Bacteria"/>
</dbReference>
<dbReference type="InterPro" id="IPR024072">
    <property type="entry name" value="DHFR-like_dom_sf"/>
</dbReference>
<dbReference type="GO" id="GO:0046655">
    <property type="term" value="P:folic acid metabolic process"/>
    <property type="evidence" value="ECO:0007669"/>
    <property type="project" value="TreeGrafter"/>
</dbReference>
<dbReference type="GO" id="GO:0005829">
    <property type="term" value="C:cytosol"/>
    <property type="evidence" value="ECO:0007669"/>
    <property type="project" value="TreeGrafter"/>
</dbReference>
<name>V9TWF1_9PROT</name>
<dbReference type="STRING" id="1401328.P856_432"/>
<proteinExistence type="inferred from homology"/>
<evidence type="ECO:0000256" key="8">
    <source>
        <dbReference type="PIRNR" id="PIRNR000194"/>
    </source>
</evidence>
<gene>
    <name evidence="10" type="primary">folA</name>
    <name evidence="10" type="ORF">P856_432</name>
</gene>
<accession>V9TWF1</accession>
<evidence type="ECO:0000256" key="4">
    <source>
        <dbReference type="ARBA" id="ARBA00022563"/>
    </source>
</evidence>
<dbReference type="Pfam" id="PF00186">
    <property type="entry name" value="DHFR_1"/>
    <property type="match status" value="1"/>
</dbReference>
<dbReference type="PROSITE" id="PS51330">
    <property type="entry name" value="DHFR_2"/>
    <property type="match status" value="1"/>
</dbReference>
<dbReference type="HOGENOM" id="CLU_043966_5_1_5"/>
<dbReference type="PIRSF" id="PIRSF000194">
    <property type="entry name" value="DHFR"/>
    <property type="match status" value="1"/>
</dbReference>
<dbReference type="SUPFAM" id="SSF53597">
    <property type="entry name" value="Dihydrofolate reductase-like"/>
    <property type="match status" value="1"/>
</dbReference>
<evidence type="ECO:0000313" key="11">
    <source>
        <dbReference type="Proteomes" id="UP000018700"/>
    </source>
</evidence>
<evidence type="ECO:0000259" key="9">
    <source>
        <dbReference type="PROSITE" id="PS51330"/>
    </source>
</evidence>
<dbReference type="Proteomes" id="UP000018700">
    <property type="component" value="Chromosome"/>
</dbReference>
<keyword evidence="6 8" id="KW-0560">Oxidoreductase</keyword>
<reference evidence="10 11" key="1">
    <citation type="journal article" date="2013" name="PLoS ONE">
        <title>Bacterial endosymbiosis in a chordate host: long-term co-evolution and conservation of secondary metabolism.</title>
        <authorList>
            <person name="Kwan J.C."/>
            <person name="Schmidt E.W."/>
        </authorList>
    </citation>
    <scope>NUCLEOTIDE SEQUENCE [LARGE SCALE GENOMIC DNA]</scope>
    <source>
        <strain evidence="11">faulkneri L5</strain>
    </source>
</reference>
<dbReference type="InterPro" id="IPR012259">
    <property type="entry name" value="DHFR"/>
</dbReference>
<comment type="similarity">
    <text evidence="2 8">Belongs to the dihydrofolate reductase family.</text>
</comment>
<dbReference type="Gene3D" id="3.40.430.10">
    <property type="entry name" value="Dihydrofolate Reductase, subunit A"/>
    <property type="match status" value="1"/>
</dbReference>